<evidence type="ECO:0000313" key="4">
    <source>
        <dbReference type="Proteomes" id="UP000683360"/>
    </source>
</evidence>
<evidence type="ECO:0000313" key="3">
    <source>
        <dbReference type="EMBL" id="CAG2211979.1"/>
    </source>
</evidence>
<feature type="domain" description="Ig-like" evidence="2">
    <location>
        <begin position="96"/>
        <end position="190"/>
    </location>
</feature>
<dbReference type="Proteomes" id="UP000683360">
    <property type="component" value="Unassembled WGS sequence"/>
</dbReference>
<dbReference type="InterPro" id="IPR007110">
    <property type="entry name" value="Ig-like_dom"/>
</dbReference>
<evidence type="ECO:0000259" key="2">
    <source>
        <dbReference type="PROSITE" id="PS50835"/>
    </source>
</evidence>
<dbReference type="EMBL" id="CAJPWZ010001283">
    <property type="protein sequence ID" value="CAG2211979.1"/>
    <property type="molecule type" value="Genomic_DNA"/>
</dbReference>
<dbReference type="PROSITE" id="PS50835">
    <property type="entry name" value="IG_LIKE"/>
    <property type="match status" value="1"/>
</dbReference>
<proteinExistence type="predicted"/>
<name>A0A8S3S0M0_MYTED</name>
<accession>A0A8S3S0M0</accession>
<keyword evidence="1" id="KW-1133">Transmembrane helix</keyword>
<sequence length="444" mass="49669">MITTSSFNLIVAIRFLYQTDANILHGQEGKAMNISCATIAGHKTDKLSIKHQGITLSNSTSNIVTFNFIPDRHDNLKEYGKPIATPSNFHDENDAPGSKQTTFDEIFYNILITFTSSDAPAVQVVDRPHSFDCVAKGFPHKYIFNKWEHQSEQGEHIRFLDGLHNVTLNLPNHQLKYQITGRYICTVSNGIPDANGSLLQNGFKSFQYTDSLKSRDITGFIISSGIAAVILSYIIVNRICIKVNERLLRNRQRSSGDLHYHTYDEIGPISNQEVNNVRLATDQQGLSQQTGIISSSQTVGTQTDINNQLTLNYTTEAPSTVSKQEISENTVEQNVALNATMNLSSTLYTEEIRHDFSRYVAETITSSDGSGHNKYEDWSISSGTSRCSADSTESNMCSYNPTSFNINDNEYENPYQIIIQESQDTHQYSSISNQSLQYSGDQET</sequence>
<keyword evidence="1" id="KW-0472">Membrane</keyword>
<keyword evidence="4" id="KW-1185">Reference proteome</keyword>
<evidence type="ECO:0000256" key="1">
    <source>
        <dbReference type="SAM" id="Phobius"/>
    </source>
</evidence>
<reference evidence="3" key="1">
    <citation type="submission" date="2021-03" db="EMBL/GenBank/DDBJ databases">
        <authorList>
            <person name="Bekaert M."/>
        </authorList>
    </citation>
    <scope>NUCLEOTIDE SEQUENCE</scope>
</reference>
<gene>
    <name evidence="3" type="ORF">MEDL_25961</name>
</gene>
<keyword evidence="1" id="KW-0812">Transmembrane</keyword>
<feature type="transmembrane region" description="Helical" evidence="1">
    <location>
        <begin position="217"/>
        <end position="236"/>
    </location>
</feature>
<dbReference type="AlphaFoldDB" id="A0A8S3S0M0"/>
<organism evidence="3 4">
    <name type="scientific">Mytilus edulis</name>
    <name type="common">Blue mussel</name>
    <dbReference type="NCBI Taxonomy" id="6550"/>
    <lineage>
        <taxon>Eukaryota</taxon>
        <taxon>Metazoa</taxon>
        <taxon>Spiralia</taxon>
        <taxon>Lophotrochozoa</taxon>
        <taxon>Mollusca</taxon>
        <taxon>Bivalvia</taxon>
        <taxon>Autobranchia</taxon>
        <taxon>Pteriomorphia</taxon>
        <taxon>Mytilida</taxon>
        <taxon>Mytiloidea</taxon>
        <taxon>Mytilidae</taxon>
        <taxon>Mytilinae</taxon>
        <taxon>Mytilus</taxon>
    </lineage>
</organism>
<dbReference type="OrthoDB" id="10460496at2759"/>
<comment type="caution">
    <text evidence="3">The sequence shown here is derived from an EMBL/GenBank/DDBJ whole genome shotgun (WGS) entry which is preliminary data.</text>
</comment>
<protein>
    <recommendedName>
        <fullName evidence="2">Ig-like domain-containing protein</fullName>
    </recommendedName>
</protein>
<dbReference type="SUPFAM" id="SSF48726">
    <property type="entry name" value="Immunoglobulin"/>
    <property type="match status" value="1"/>
</dbReference>
<dbReference type="InterPro" id="IPR036179">
    <property type="entry name" value="Ig-like_dom_sf"/>
</dbReference>